<dbReference type="Gene3D" id="2.30.110.10">
    <property type="entry name" value="Electron Transport, Fmn-binding Protein, Chain A"/>
    <property type="match status" value="1"/>
</dbReference>
<dbReference type="RefSeq" id="WP_107847422.1">
    <property type="nucleotide sequence ID" value="NZ_QBKS01000003.1"/>
</dbReference>
<reference evidence="1 2" key="1">
    <citation type="submission" date="2018-04" db="EMBL/GenBank/DDBJ databases">
        <title>Genomic Encyclopedia of Archaeal and Bacterial Type Strains, Phase II (KMG-II): from individual species to whole genera.</title>
        <authorList>
            <person name="Goeker M."/>
        </authorList>
    </citation>
    <scope>NUCLEOTIDE SEQUENCE [LARGE SCALE GENOMIC DNA]</scope>
    <source>
        <strain evidence="1 2">DSM 100977</strain>
    </source>
</reference>
<dbReference type="EMBL" id="QBKS01000003">
    <property type="protein sequence ID" value="PTX53775.1"/>
    <property type="molecule type" value="Genomic_DNA"/>
</dbReference>
<accession>A0A2T6BCG9</accession>
<dbReference type="InterPro" id="IPR012349">
    <property type="entry name" value="Split_barrel_FMN-bd"/>
</dbReference>
<comment type="caution">
    <text evidence="1">The sequence shown here is derived from an EMBL/GenBank/DDBJ whole genome shotgun (WGS) entry which is preliminary data.</text>
</comment>
<name>A0A2T6BCG9_9RHOB</name>
<sequence>MFHSGELAIQQTVGVREVAAANSKLIWPSIPDRVTPFVAAQSYCVVGGTSASGDIWAEFVVGTAGFATVGRGGTSLTLPLGQGGLLDRQLDLSIGNHVGLLFIDLSTRKRLRVNGRIAATSSQELTLSVDQAYPNCPKYIQAWRLTTTDAPTDPHRVETGTTLPKYAWDWITKADMFFVASTAADGSADVSHRGGNPGFIRTQGQTLLIPDYHGNSMFSTLGNFLLHSGAGLVFVDFETNRMLQLTGDVELDLDARGDMPASVDTGRWWTFRPRKYVVSLMGSSFSAEFIDASPFNPAVFEAPVK</sequence>
<dbReference type="Proteomes" id="UP000243978">
    <property type="component" value="Unassembled WGS sequence"/>
</dbReference>
<organism evidence="1 2">
    <name type="scientific">Litoreibacter ponti</name>
    <dbReference type="NCBI Taxonomy" id="1510457"/>
    <lineage>
        <taxon>Bacteria</taxon>
        <taxon>Pseudomonadati</taxon>
        <taxon>Pseudomonadota</taxon>
        <taxon>Alphaproteobacteria</taxon>
        <taxon>Rhodobacterales</taxon>
        <taxon>Roseobacteraceae</taxon>
        <taxon>Litoreibacter</taxon>
    </lineage>
</organism>
<dbReference type="PANTHER" id="PTHR42815">
    <property type="entry name" value="FAD-BINDING, PUTATIVE (AFU_ORTHOLOGUE AFUA_6G07600)-RELATED"/>
    <property type="match status" value="1"/>
</dbReference>
<dbReference type="PANTHER" id="PTHR42815:SF2">
    <property type="entry name" value="FAD-BINDING, PUTATIVE (AFU_ORTHOLOGUE AFUA_6G07600)-RELATED"/>
    <property type="match status" value="1"/>
</dbReference>
<dbReference type="SUPFAM" id="SSF50475">
    <property type="entry name" value="FMN-binding split barrel"/>
    <property type="match status" value="1"/>
</dbReference>
<gene>
    <name evidence="1" type="ORF">C8N43_3818</name>
</gene>
<evidence type="ECO:0000313" key="2">
    <source>
        <dbReference type="Proteomes" id="UP000243978"/>
    </source>
</evidence>
<dbReference type="AlphaFoldDB" id="A0A2T6BCG9"/>
<evidence type="ECO:0000313" key="1">
    <source>
        <dbReference type="EMBL" id="PTX53775.1"/>
    </source>
</evidence>
<dbReference type="OrthoDB" id="9786134at2"/>
<proteinExistence type="predicted"/>
<protein>
    <submittedName>
        <fullName evidence="1">Uncharacterized protein</fullName>
    </submittedName>
</protein>
<keyword evidence="2" id="KW-1185">Reference proteome</keyword>